<evidence type="ECO:0000259" key="2">
    <source>
        <dbReference type="PROSITE" id="PS50943"/>
    </source>
</evidence>
<reference evidence="3 4" key="1">
    <citation type="submission" date="2016-10" db="EMBL/GenBank/DDBJ databases">
        <authorList>
            <person name="de Groot N.N."/>
        </authorList>
    </citation>
    <scope>NUCLEOTIDE SEQUENCE [LARGE SCALE GENOMIC DNA]</scope>
    <source>
        <strain evidence="3 4">ATCC 35022</strain>
    </source>
</reference>
<accession>A0A1G6CQS4</accession>
<dbReference type="Gene3D" id="1.10.260.40">
    <property type="entry name" value="lambda repressor-like DNA-binding domains"/>
    <property type="match status" value="1"/>
</dbReference>
<dbReference type="STRING" id="665467.SAMN02982931_02619"/>
<dbReference type="GO" id="GO:0003677">
    <property type="term" value="F:DNA binding"/>
    <property type="evidence" value="ECO:0007669"/>
    <property type="project" value="UniProtKB-KW"/>
</dbReference>
<dbReference type="PROSITE" id="PS50943">
    <property type="entry name" value="HTH_CROC1"/>
    <property type="match status" value="1"/>
</dbReference>
<keyword evidence="4" id="KW-1185">Reference proteome</keyword>
<dbReference type="RefSeq" id="WP_090876893.1">
    <property type="nucleotide sequence ID" value="NZ_FMXQ01000005.1"/>
</dbReference>
<dbReference type="CDD" id="cd00093">
    <property type="entry name" value="HTH_XRE"/>
    <property type="match status" value="1"/>
</dbReference>
<protein>
    <submittedName>
        <fullName evidence="3">Transcriptional regulator, contains XRE-family HTH domain</fullName>
    </submittedName>
</protein>
<dbReference type="InterPro" id="IPR010982">
    <property type="entry name" value="Lambda_DNA-bd_dom_sf"/>
</dbReference>
<proteinExistence type="predicted"/>
<dbReference type="OrthoDB" id="189170at2"/>
<dbReference type="Pfam" id="PF13560">
    <property type="entry name" value="HTH_31"/>
    <property type="match status" value="1"/>
</dbReference>
<keyword evidence="1" id="KW-0238">DNA-binding</keyword>
<dbReference type="SMART" id="SM00530">
    <property type="entry name" value="HTH_XRE"/>
    <property type="match status" value="1"/>
</dbReference>
<dbReference type="GO" id="GO:0003700">
    <property type="term" value="F:DNA-binding transcription factor activity"/>
    <property type="evidence" value="ECO:0007669"/>
    <property type="project" value="TreeGrafter"/>
</dbReference>
<evidence type="ECO:0000313" key="4">
    <source>
        <dbReference type="Proteomes" id="UP000199071"/>
    </source>
</evidence>
<dbReference type="InterPro" id="IPR001387">
    <property type="entry name" value="Cro/C1-type_HTH"/>
</dbReference>
<gene>
    <name evidence="3" type="ORF">SAMN02982931_02619</name>
</gene>
<dbReference type="PANTHER" id="PTHR46797">
    <property type="entry name" value="HTH-TYPE TRANSCRIPTIONAL REGULATOR"/>
    <property type="match status" value="1"/>
</dbReference>
<dbReference type="SUPFAM" id="SSF47413">
    <property type="entry name" value="lambda repressor-like DNA-binding domains"/>
    <property type="match status" value="1"/>
</dbReference>
<dbReference type="CDD" id="cd02209">
    <property type="entry name" value="cupin_XRE_C"/>
    <property type="match status" value="1"/>
</dbReference>
<sequence>MEAHETSVDERLARRLRELRAGQGWSLDDLAKRSGVSRATLSRLENAAVSPTAQVLGRLCAAYDMPMSRLMAMVEDNYEPLVGRAAQAVWRDPKIGFRRRSVSPPARPLAGEVLECELDAATHIAYARPPRQGLEHHLVMLDGRLEVAVGGERHDLRPGDCLRYRLFGPSAFTTPKRSGARYVLFIV</sequence>
<dbReference type="InterPro" id="IPR014710">
    <property type="entry name" value="RmlC-like_jellyroll"/>
</dbReference>
<dbReference type="AlphaFoldDB" id="A0A1G6CQS4"/>
<dbReference type="Gene3D" id="2.60.120.10">
    <property type="entry name" value="Jelly Rolls"/>
    <property type="match status" value="1"/>
</dbReference>
<dbReference type="PANTHER" id="PTHR46797:SF10">
    <property type="entry name" value="BLR1115 PROTEIN"/>
    <property type="match status" value="1"/>
</dbReference>
<name>A0A1G6CQS4_9HYPH</name>
<dbReference type="SUPFAM" id="SSF51182">
    <property type="entry name" value="RmlC-like cupins"/>
    <property type="match status" value="1"/>
</dbReference>
<dbReference type="GO" id="GO:0005829">
    <property type="term" value="C:cytosol"/>
    <property type="evidence" value="ECO:0007669"/>
    <property type="project" value="TreeGrafter"/>
</dbReference>
<dbReference type="EMBL" id="FMXQ01000005">
    <property type="protein sequence ID" value="SDB35192.1"/>
    <property type="molecule type" value="Genomic_DNA"/>
</dbReference>
<evidence type="ECO:0000313" key="3">
    <source>
        <dbReference type="EMBL" id="SDB35192.1"/>
    </source>
</evidence>
<dbReference type="InterPro" id="IPR011051">
    <property type="entry name" value="RmlC_Cupin_sf"/>
</dbReference>
<organism evidence="3 4">
    <name type="scientific">Bauldia litoralis</name>
    <dbReference type="NCBI Taxonomy" id="665467"/>
    <lineage>
        <taxon>Bacteria</taxon>
        <taxon>Pseudomonadati</taxon>
        <taxon>Pseudomonadota</taxon>
        <taxon>Alphaproteobacteria</taxon>
        <taxon>Hyphomicrobiales</taxon>
        <taxon>Kaistiaceae</taxon>
        <taxon>Bauldia</taxon>
    </lineage>
</organism>
<dbReference type="InterPro" id="IPR050807">
    <property type="entry name" value="TransReg_Diox_bact_type"/>
</dbReference>
<feature type="domain" description="HTH cro/C1-type" evidence="2">
    <location>
        <begin position="16"/>
        <end position="70"/>
    </location>
</feature>
<evidence type="ECO:0000256" key="1">
    <source>
        <dbReference type="ARBA" id="ARBA00023125"/>
    </source>
</evidence>
<dbReference type="Proteomes" id="UP000199071">
    <property type="component" value="Unassembled WGS sequence"/>
</dbReference>